<dbReference type="Pfam" id="PF11338">
    <property type="entry name" value="DUF3140"/>
    <property type="match status" value="1"/>
</dbReference>
<organism evidence="2 3">
    <name type="scientific">Streptomyces coryli</name>
    <dbReference type="NCBI Taxonomy" id="1128680"/>
    <lineage>
        <taxon>Bacteria</taxon>
        <taxon>Bacillati</taxon>
        <taxon>Actinomycetota</taxon>
        <taxon>Actinomycetes</taxon>
        <taxon>Kitasatosporales</taxon>
        <taxon>Streptomycetaceae</taxon>
        <taxon>Streptomyces</taxon>
    </lineage>
</organism>
<sequence>MADIEQLELDALWEEFHSTVNMTSQELGAWLRTSVAGEEAEELPERSGPETGRRVLGILQKRRVDLTEDDISTMYEVVEEVAAERSMSGAEVAEDSPRRHHLMSLGHDPLRPE</sequence>
<name>A0A6G4TYJ7_9ACTN</name>
<evidence type="ECO:0000313" key="2">
    <source>
        <dbReference type="EMBL" id="NGN64600.1"/>
    </source>
</evidence>
<evidence type="ECO:0000256" key="1">
    <source>
        <dbReference type="SAM" id="MobiDB-lite"/>
    </source>
</evidence>
<dbReference type="EMBL" id="JAAKZV010000038">
    <property type="protein sequence ID" value="NGN64600.1"/>
    <property type="molecule type" value="Genomic_DNA"/>
</dbReference>
<keyword evidence="3" id="KW-1185">Reference proteome</keyword>
<dbReference type="RefSeq" id="WP_165236229.1">
    <property type="nucleotide sequence ID" value="NZ_JAAKZV010000038.1"/>
</dbReference>
<protein>
    <submittedName>
        <fullName evidence="2">DUF3140 domain-containing protein</fullName>
    </submittedName>
</protein>
<dbReference type="AlphaFoldDB" id="A0A6G4TYJ7"/>
<proteinExistence type="predicted"/>
<dbReference type="PANTHER" id="PTHR40630:SF1">
    <property type="entry name" value="DNA-BINDING PROTEIN"/>
    <property type="match status" value="1"/>
</dbReference>
<feature type="region of interest" description="Disordered" evidence="1">
    <location>
        <begin position="87"/>
        <end position="113"/>
    </location>
</feature>
<accession>A0A6G4TYJ7</accession>
<gene>
    <name evidence="2" type="ORF">G5C51_11885</name>
</gene>
<dbReference type="PANTHER" id="PTHR40630">
    <property type="entry name" value="POSSIBLE DNA-BINDING PROTEIN"/>
    <property type="match status" value="1"/>
</dbReference>
<comment type="caution">
    <text evidence="2">The sequence shown here is derived from an EMBL/GenBank/DDBJ whole genome shotgun (WGS) entry which is preliminary data.</text>
</comment>
<dbReference type="Proteomes" id="UP000481583">
    <property type="component" value="Unassembled WGS sequence"/>
</dbReference>
<dbReference type="InterPro" id="IPR021487">
    <property type="entry name" value="DUF3140"/>
</dbReference>
<evidence type="ECO:0000313" key="3">
    <source>
        <dbReference type="Proteomes" id="UP000481583"/>
    </source>
</evidence>
<reference evidence="2 3" key="1">
    <citation type="submission" date="2020-02" db="EMBL/GenBank/DDBJ databases">
        <title>Whole-genome analyses of novel actinobacteria.</title>
        <authorList>
            <person name="Sahin N."/>
        </authorList>
    </citation>
    <scope>NUCLEOTIDE SEQUENCE [LARGE SCALE GENOMIC DNA]</scope>
    <source>
        <strain evidence="2 3">A7024</strain>
    </source>
</reference>